<name>A0A072V722_MEDTR</name>
<sequence>MTNMRPQGTFRSTTKTHRHRTGSRYRFTGAFSTTVAIQLFSTYISFGARRRDRSLNRHGPTILYHTRSSTVTVNSYRSYLRRNGQNSHKSDHASFLHLSRIVFDDPNPPKPIPDHAFGKG</sequence>
<dbReference type="EMBL" id="CM001219">
    <property type="protein sequence ID" value="KEH33940.1"/>
    <property type="molecule type" value="Genomic_DNA"/>
</dbReference>
<dbReference type="HOGENOM" id="CLU_2053112_0_0_1"/>
<reference evidence="4" key="3">
    <citation type="submission" date="2015-04" db="UniProtKB">
        <authorList>
            <consortium name="EnsemblPlants"/>
        </authorList>
    </citation>
    <scope>IDENTIFICATION</scope>
    <source>
        <strain evidence="4">cv. Jemalong A17</strain>
    </source>
</reference>
<feature type="transmembrane region" description="Helical" evidence="2">
    <location>
        <begin position="27"/>
        <end position="48"/>
    </location>
</feature>
<accession>A0A072V722</accession>
<feature type="region of interest" description="Disordered" evidence="1">
    <location>
        <begin position="1"/>
        <end position="23"/>
    </location>
</feature>
<protein>
    <submittedName>
        <fullName evidence="3">Transmembrane protein, putative</fullName>
    </submittedName>
</protein>
<reference evidence="3 5" key="1">
    <citation type="journal article" date="2011" name="Nature">
        <title>The Medicago genome provides insight into the evolution of rhizobial symbioses.</title>
        <authorList>
            <person name="Young N.D."/>
            <person name="Debelle F."/>
            <person name="Oldroyd G.E."/>
            <person name="Geurts R."/>
            <person name="Cannon S.B."/>
            <person name="Udvardi M.K."/>
            <person name="Benedito V.A."/>
            <person name="Mayer K.F."/>
            <person name="Gouzy J."/>
            <person name="Schoof H."/>
            <person name="Van de Peer Y."/>
            <person name="Proost S."/>
            <person name="Cook D.R."/>
            <person name="Meyers B.C."/>
            <person name="Spannagl M."/>
            <person name="Cheung F."/>
            <person name="De Mita S."/>
            <person name="Krishnakumar V."/>
            <person name="Gundlach H."/>
            <person name="Zhou S."/>
            <person name="Mudge J."/>
            <person name="Bharti A.K."/>
            <person name="Murray J.D."/>
            <person name="Naoumkina M.A."/>
            <person name="Rosen B."/>
            <person name="Silverstein K.A."/>
            <person name="Tang H."/>
            <person name="Rombauts S."/>
            <person name="Zhao P.X."/>
            <person name="Zhou P."/>
            <person name="Barbe V."/>
            <person name="Bardou P."/>
            <person name="Bechner M."/>
            <person name="Bellec A."/>
            <person name="Berger A."/>
            <person name="Berges H."/>
            <person name="Bidwell S."/>
            <person name="Bisseling T."/>
            <person name="Choisne N."/>
            <person name="Couloux A."/>
            <person name="Denny R."/>
            <person name="Deshpande S."/>
            <person name="Dai X."/>
            <person name="Doyle J.J."/>
            <person name="Dudez A.M."/>
            <person name="Farmer A.D."/>
            <person name="Fouteau S."/>
            <person name="Franken C."/>
            <person name="Gibelin C."/>
            <person name="Gish J."/>
            <person name="Goldstein S."/>
            <person name="Gonzalez A.J."/>
            <person name="Green P.J."/>
            <person name="Hallab A."/>
            <person name="Hartog M."/>
            <person name="Hua A."/>
            <person name="Humphray S.J."/>
            <person name="Jeong D.H."/>
            <person name="Jing Y."/>
            <person name="Jocker A."/>
            <person name="Kenton S.M."/>
            <person name="Kim D.J."/>
            <person name="Klee K."/>
            <person name="Lai H."/>
            <person name="Lang C."/>
            <person name="Lin S."/>
            <person name="Macmil S.L."/>
            <person name="Magdelenat G."/>
            <person name="Matthews L."/>
            <person name="McCorrison J."/>
            <person name="Monaghan E.L."/>
            <person name="Mun J.H."/>
            <person name="Najar F.Z."/>
            <person name="Nicholson C."/>
            <person name="Noirot C."/>
            <person name="O'Bleness M."/>
            <person name="Paule C.R."/>
            <person name="Poulain J."/>
            <person name="Prion F."/>
            <person name="Qin B."/>
            <person name="Qu C."/>
            <person name="Retzel E.F."/>
            <person name="Riddle C."/>
            <person name="Sallet E."/>
            <person name="Samain S."/>
            <person name="Samson N."/>
            <person name="Sanders I."/>
            <person name="Saurat O."/>
            <person name="Scarpelli C."/>
            <person name="Schiex T."/>
            <person name="Segurens B."/>
            <person name="Severin A.J."/>
            <person name="Sherrier D.J."/>
            <person name="Shi R."/>
            <person name="Sims S."/>
            <person name="Singer S.R."/>
            <person name="Sinharoy S."/>
            <person name="Sterck L."/>
            <person name="Viollet A."/>
            <person name="Wang B.B."/>
            <person name="Wang K."/>
            <person name="Wang M."/>
            <person name="Wang X."/>
            <person name="Warfsmann J."/>
            <person name="Weissenbach J."/>
            <person name="White D.D."/>
            <person name="White J.D."/>
            <person name="Wiley G.B."/>
            <person name="Wincker P."/>
            <person name="Xing Y."/>
            <person name="Yang L."/>
            <person name="Yao Z."/>
            <person name="Ying F."/>
            <person name="Zhai J."/>
            <person name="Zhou L."/>
            <person name="Zuber A."/>
            <person name="Denarie J."/>
            <person name="Dixon R.A."/>
            <person name="May G.D."/>
            <person name="Schwartz D.C."/>
            <person name="Rogers J."/>
            <person name="Quetier F."/>
            <person name="Town C.D."/>
            <person name="Roe B.A."/>
        </authorList>
    </citation>
    <scope>NUCLEOTIDE SEQUENCE [LARGE SCALE GENOMIC DNA]</scope>
    <source>
        <strain evidence="3">A17</strain>
        <strain evidence="4 5">cv. Jemalong A17</strain>
    </source>
</reference>
<evidence type="ECO:0000256" key="1">
    <source>
        <dbReference type="SAM" id="MobiDB-lite"/>
    </source>
</evidence>
<evidence type="ECO:0000256" key="2">
    <source>
        <dbReference type="SAM" id="Phobius"/>
    </source>
</evidence>
<keyword evidence="2 3" id="KW-0812">Transmembrane</keyword>
<organism evidence="3 5">
    <name type="scientific">Medicago truncatula</name>
    <name type="common">Barrel medic</name>
    <name type="synonym">Medicago tribuloides</name>
    <dbReference type="NCBI Taxonomy" id="3880"/>
    <lineage>
        <taxon>Eukaryota</taxon>
        <taxon>Viridiplantae</taxon>
        <taxon>Streptophyta</taxon>
        <taxon>Embryophyta</taxon>
        <taxon>Tracheophyta</taxon>
        <taxon>Spermatophyta</taxon>
        <taxon>Magnoliopsida</taxon>
        <taxon>eudicotyledons</taxon>
        <taxon>Gunneridae</taxon>
        <taxon>Pentapetalae</taxon>
        <taxon>rosids</taxon>
        <taxon>fabids</taxon>
        <taxon>Fabales</taxon>
        <taxon>Fabaceae</taxon>
        <taxon>Papilionoideae</taxon>
        <taxon>50 kb inversion clade</taxon>
        <taxon>NPAAA clade</taxon>
        <taxon>Hologalegina</taxon>
        <taxon>IRL clade</taxon>
        <taxon>Trifolieae</taxon>
        <taxon>Medicago</taxon>
    </lineage>
</organism>
<dbReference type="Proteomes" id="UP000002051">
    <property type="component" value="Chromosome 3"/>
</dbReference>
<keyword evidence="5" id="KW-1185">Reference proteome</keyword>
<feature type="compositionally biased region" description="Basic residues" evidence="1">
    <location>
        <begin position="14"/>
        <end position="23"/>
    </location>
</feature>
<evidence type="ECO:0000313" key="4">
    <source>
        <dbReference type="EnsemblPlants" id="KEH33940"/>
    </source>
</evidence>
<keyword evidence="2" id="KW-1133">Transmembrane helix</keyword>
<proteinExistence type="predicted"/>
<evidence type="ECO:0000313" key="3">
    <source>
        <dbReference type="EMBL" id="KEH33940.1"/>
    </source>
</evidence>
<dbReference type="AlphaFoldDB" id="A0A072V722"/>
<reference evidence="3 5" key="2">
    <citation type="journal article" date="2014" name="BMC Genomics">
        <title>An improved genome release (version Mt4.0) for the model legume Medicago truncatula.</title>
        <authorList>
            <person name="Tang H."/>
            <person name="Krishnakumar V."/>
            <person name="Bidwell S."/>
            <person name="Rosen B."/>
            <person name="Chan A."/>
            <person name="Zhou S."/>
            <person name="Gentzbittel L."/>
            <person name="Childs K.L."/>
            <person name="Yandell M."/>
            <person name="Gundlach H."/>
            <person name="Mayer K.F."/>
            <person name="Schwartz D.C."/>
            <person name="Town C.D."/>
        </authorList>
    </citation>
    <scope>GENOME REANNOTATION</scope>
    <source>
        <strain evidence="3">A17</strain>
        <strain evidence="4 5">cv. Jemalong A17</strain>
    </source>
</reference>
<dbReference type="EnsemblPlants" id="KEH33940">
    <property type="protein sequence ID" value="KEH33940"/>
    <property type="gene ID" value="MTR_3g055105"/>
</dbReference>
<gene>
    <name evidence="3" type="ordered locus">MTR_3g055105</name>
</gene>
<feature type="compositionally biased region" description="Polar residues" evidence="1">
    <location>
        <begin position="1"/>
        <end position="13"/>
    </location>
</feature>
<evidence type="ECO:0000313" key="5">
    <source>
        <dbReference type="Proteomes" id="UP000002051"/>
    </source>
</evidence>
<keyword evidence="2" id="KW-0472">Membrane</keyword>